<evidence type="ECO:0000256" key="2">
    <source>
        <dbReference type="ARBA" id="ARBA00005189"/>
    </source>
</evidence>
<evidence type="ECO:0000256" key="12">
    <source>
        <dbReference type="ARBA" id="ARBA00038622"/>
    </source>
</evidence>
<organism evidence="21 22">
    <name type="scientific">Paenibacillus gyeongsangnamensis</name>
    <dbReference type="NCBI Taxonomy" id="3388067"/>
    <lineage>
        <taxon>Bacteria</taxon>
        <taxon>Bacillati</taxon>
        <taxon>Bacillota</taxon>
        <taxon>Bacilli</taxon>
        <taxon>Bacillales</taxon>
        <taxon>Paenibacillaceae</taxon>
        <taxon>Paenibacillus</taxon>
    </lineage>
</organism>
<evidence type="ECO:0000256" key="10">
    <source>
        <dbReference type="ARBA" id="ARBA00023160"/>
    </source>
</evidence>
<comment type="function">
    <text evidence="11">Participates in chain elongation of fatty acids. Catalyzes the reduction of trans-2-enoyl-CoAs of varying chain lengths from 6:1 to 16:1, having maximum activity with 10:1 CoA. Has no 2,4-dienoyl-CoA reductase activity.</text>
</comment>
<dbReference type="Gene3D" id="3.40.50.720">
    <property type="entry name" value="NAD(P)-binding Rossmann-like Domain"/>
    <property type="match status" value="1"/>
</dbReference>
<evidence type="ECO:0000256" key="13">
    <source>
        <dbReference type="ARBA" id="ARBA00038849"/>
    </source>
</evidence>
<evidence type="ECO:0000313" key="21">
    <source>
        <dbReference type="EMBL" id="MCZ8517320.1"/>
    </source>
</evidence>
<keyword evidence="22" id="KW-1185">Reference proteome</keyword>
<comment type="catalytic activity">
    <reaction evidence="18">
        <text>a (2E)-enoyl-CoA + NADPH + H(+) = a 2,3-saturated acyl-CoA + NADP(+)</text>
        <dbReference type="Rhea" id="RHEA:33763"/>
        <dbReference type="ChEBI" id="CHEBI:15378"/>
        <dbReference type="ChEBI" id="CHEBI:57783"/>
        <dbReference type="ChEBI" id="CHEBI:58349"/>
        <dbReference type="ChEBI" id="CHEBI:58856"/>
        <dbReference type="ChEBI" id="CHEBI:65111"/>
        <dbReference type="EC" id="1.3.1.38"/>
    </reaction>
    <physiologicalReaction direction="left-to-right" evidence="18">
        <dbReference type="Rhea" id="RHEA:33764"/>
    </physiologicalReaction>
</comment>
<evidence type="ECO:0000313" key="22">
    <source>
        <dbReference type="Proteomes" id="UP001527882"/>
    </source>
</evidence>
<evidence type="ECO:0000256" key="17">
    <source>
        <dbReference type="ARBA" id="ARBA00049108"/>
    </source>
</evidence>
<evidence type="ECO:0000256" key="1">
    <source>
        <dbReference type="ARBA" id="ARBA00004275"/>
    </source>
</evidence>
<sequence length="63" mass="6913">MITTPFHERYTPEVLREQMLKGIPLGREGTPEECVGAVVFLTSPAADYITGEMIEVNGGTLMD</sequence>
<keyword evidence="4" id="KW-0597">Phosphoprotein</keyword>
<comment type="pathway">
    <text evidence="2">Lipid metabolism.</text>
</comment>
<evidence type="ECO:0000256" key="4">
    <source>
        <dbReference type="ARBA" id="ARBA00022553"/>
    </source>
</evidence>
<dbReference type="EMBL" id="JAQAGZ010000035">
    <property type="protein sequence ID" value="MCZ8517320.1"/>
    <property type="molecule type" value="Genomic_DNA"/>
</dbReference>
<name>A0ABT4QKC9_9BACL</name>
<comment type="catalytic activity">
    <reaction evidence="17">
        <text>(2E)-hexenoyl-CoA + NADPH + H(+) = hexanoyl-CoA + NADP(+)</text>
        <dbReference type="Rhea" id="RHEA:44956"/>
        <dbReference type="ChEBI" id="CHEBI:15378"/>
        <dbReference type="ChEBI" id="CHEBI:57783"/>
        <dbReference type="ChEBI" id="CHEBI:58349"/>
        <dbReference type="ChEBI" id="CHEBI:62077"/>
        <dbReference type="ChEBI" id="CHEBI:62620"/>
    </reaction>
    <physiologicalReaction direction="left-to-right" evidence="17">
        <dbReference type="Rhea" id="RHEA:44957"/>
    </physiologicalReaction>
</comment>
<gene>
    <name evidence="21" type="ORF">O9H85_34220</name>
</gene>
<comment type="caution">
    <text evidence="21">The sequence shown here is derived from an EMBL/GenBank/DDBJ whole genome shotgun (WGS) entry which is preliminary data.</text>
</comment>
<keyword evidence="9" id="KW-0576">Peroxisome</keyword>
<evidence type="ECO:0000256" key="16">
    <source>
        <dbReference type="ARBA" id="ARBA00048686"/>
    </source>
</evidence>
<keyword evidence="3" id="KW-0444">Lipid biosynthesis</keyword>
<comment type="subunit">
    <text evidence="12">Interacts with PEX5, probably required to target it into peroxisomes.</text>
</comment>
<evidence type="ECO:0000256" key="15">
    <source>
        <dbReference type="ARBA" id="ARBA00047570"/>
    </source>
</evidence>
<dbReference type="RefSeq" id="WP_269885848.1">
    <property type="nucleotide sequence ID" value="NZ_JAQAGZ010000035.1"/>
</dbReference>
<evidence type="ECO:0000256" key="3">
    <source>
        <dbReference type="ARBA" id="ARBA00022516"/>
    </source>
</evidence>
<keyword evidence="6" id="KW-0521">NADP</keyword>
<evidence type="ECO:0000256" key="11">
    <source>
        <dbReference type="ARBA" id="ARBA00037124"/>
    </source>
</evidence>
<dbReference type="EC" id="1.3.1.38" evidence="13"/>
<comment type="catalytic activity">
    <reaction evidence="19">
        <text>(2E)-decenoyl-CoA + NADPH + H(+) = decanoyl-CoA + NADP(+)</text>
        <dbReference type="Rhea" id="RHEA:44960"/>
        <dbReference type="ChEBI" id="CHEBI:15378"/>
        <dbReference type="ChEBI" id="CHEBI:57783"/>
        <dbReference type="ChEBI" id="CHEBI:58349"/>
        <dbReference type="ChEBI" id="CHEBI:61406"/>
        <dbReference type="ChEBI" id="CHEBI:61430"/>
    </reaction>
    <physiologicalReaction direction="left-to-right" evidence="19">
        <dbReference type="Rhea" id="RHEA:44961"/>
    </physiologicalReaction>
</comment>
<keyword evidence="7" id="KW-0560">Oxidoreductase</keyword>
<evidence type="ECO:0000256" key="9">
    <source>
        <dbReference type="ARBA" id="ARBA00023140"/>
    </source>
</evidence>
<comment type="catalytic activity">
    <reaction evidence="15">
        <text>(2E)-dodecenoyl-CoA + NADPH + H(+) = dodecanoyl-CoA + NADP(+)</text>
        <dbReference type="Rhea" id="RHEA:44964"/>
        <dbReference type="ChEBI" id="CHEBI:15378"/>
        <dbReference type="ChEBI" id="CHEBI:57330"/>
        <dbReference type="ChEBI" id="CHEBI:57375"/>
        <dbReference type="ChEBI" id="CHEBI:57783"/>
        <dbReference type="ChEBI" id="CHEBI:58349"/>
    </reaction>
    <physiologicalReaction direction="left-to-right" evidence="15">
        <dbReference type="Rhea" id="RHEA:44965"/>
    </physiologicalReaction>
</comment>
<dbReference type="PANTHER" id="PTHR24317">
    <property type="entry name" value="PEROXISOMAL TRANS-2-ENOYL-COA REDUCTASE"/>
    <property type="match status" value="1"/>
</dbReference>
<evidence type="ECO:0000256" key="8">
    <source>
        <dbReference type="ARBA" id="ARBA00023098"/>
    </source>
</evidence>
<dbReference type="InterPro" id="IPR052388">
    <property type="entry name" value="Peroxisomal_t2-enoyl-CoA_red"/>
</dbReference>
<comment type="catalytic activity">
    <reaction evidence="20">
        <text>(2E)-octenoyl-CoA + NADPH + H(+) = octanoyl-CoA + NADP(+)</text>
        <dbReference type="Rhea" id="RHEA:44952"/>
        <dbReference type="ChEBI" id="CHEBI:15378"/>
        <dbReference type="ChEBI" id="CHEBI:57386"/>
        <dbReference type="ChEBI" id="CHEBI:57783"/>
        <dbReference type="ChEBI" id="CHEBI:58349"/>
        <dbReference type="ChEBI" id="CHEBI:62242"/>
    </reaction>
    <physiologicalReaction direction="left-to-right" evidence="20">
        <dbReference type="Rhea" id="RHEA:44953"/>
    </physiologicalReaction>
</comment>
<dbReference type="Proteomes" id="UP001527882">
    <property type="component" value="Unassembled WGS sequence"/>
</dbReference>
<evidence type="ECO:0000256" key="19">
    <source>
        <dbReference type="ARBA" id="ARBA00049386"/>
    </source>
</evidence>
<dbReference type="PANTHER" id="PTHR24317:SF7">
    <property type="entry name" value="PEROXISOMAL TRANS-2-ENOYL-COA REDUCTASE"/>
    <property type="match status" value="1"/>
</dbReference>
<evidence type="ECO:0000256" key="5">
    <source>
        <dbReference type="ARBA" id="ARBA00022832"/>
    </source>
</evidence>
<keyword evidence="8" id="KW-0443">Lipid metabolism</keyword>
<proteinExistence type="predicted"/>
<dbReference type="SUPFAM" id="SSF51735">
    <property type="entry name" value="NAD(P)-binding Rossmann-fold domains"/>
    <property type="match status" value="1"/>
</dbReference>
<dbReference type="InterPro" id="IPR036291">
    <property type="entry name" value="NAD(P)-bd_dom_sf"/>
</dbReference>
<keyword evidence="5" id="KW-0276">Fatty acid metabolism</keyword>
<evidence type="ECO:0000256" key="18">
    <source>
        <dbReference type="ARBA" id="ARBA00049251"/>
    </source>
</evidence>
<dbReference type="Pfam" id="PF13561">
    <property type="entry name" value="adh_short_C2"/>
    <property type="match status" value="1"/>
</dbReference>
<evidence type="ECO:0000256" key="14">
    <source>
        <dbReference type="ARBA" id="ARBA00041063"/>
    </source>
</evidence>
<evidence type="ECO:0000256" key="7">
    <source>
        <dbReference type="ARBA" id="ARBA00023002"/>
    </source>
</evidence>
<accession>A0ABT4QKC9</accession>
<comment type="subcellular location">
    <subcellularLocation>
        <location evidence="1">Peroxisome</location>
    </subcellularLocation>
</comment>
<dbReference type="InterPro" id="IPR002347">
    <property type="entry name" value="SDR_fam"/>
</dbReference>
<keyword evidence="10" id="KW-0275">Fatty acid biosynthesis</keyword>
<comment type="catalytic activity">
    <reaction evidence="16">
        <text>(2E)-tetradecenoyl-CoA + NADPH + H(+) = tetradecanoyl-CoA + NADP(+)</text>
        <dbReference type="Rhea" id="RHEA:44968"/>
        <dbReference type="ChEBI" id="CHEBI:15378"/>
        <dbReference type="ChEBI" id="CHEBI:57385"/>
        <dbReference type="ChEBI" id="CHEBI:57783"/>
        <dbReference type="ChEBI" id="CHEBI:58349"/>
        <dbReference type="ChEBI" id="CHEBI:61405"/>
    </reaction>
    <physiologicalReaction direction="left-to-right" evidence="16">
        <dbReference type="Rhea" id="RHEA:44969"/>
    </physiologicalReaction>
</comment>
<reference evidence="21 22" key="1">
    <citation type="submission" date="2022-12" db="EMBL/GenBank/DDBJ databases">
        <title>Draft genome sequence of Paenibacillus sp. dW9.</title>
        <authorList>
            <person name="Choi E.-W."/>
            <person name="Kim D.-U."/>
        </authorList>
    </citation>
    <scope>NUCLEOTIDE SEQUENCE [LARGE SCALE GENOMIC DNA]</scope>
    <source>
        <strain evidence="22">dW9</strain>
    </source>
</reference>
<protein>
    <recommendedName>
        <fullName evidence="14">Peroxisomal trans-2-enoyl-CoA reductase</fullName>
        <ecNumber evidence="13">1.3.1.38</ecNumber>
    </recommendedName>
</protein>
<evidence type="ECO:0000256" key="6">
    <source>
        <dbReference type="ARBA" id="ARBA00022857"/>
    </source>
</evidence>
<evidence type="ECO:0000256" key="20">
    <source>
        <dbReference type="ARBA" id="ARBA00049559"/>
    </source>
</evidence>